<accession>A0ABT5DNG2</accession>
<dbReference type="RefSeq" id="WP_272145872.1">
    <property type="nucleotide sequence ID" value="NZ_JAQNDM010000002.1"/>
</dbReference>
<evidence type="ECO:0000313" key="3">
    <source>
        <dbReference type="Proteomes" id="UP001221838"/>
    </source>
</evidence>
<comment type="caution">
    <text evidence="2">The sequence shown here is derived from an EMBL/GenBank/DDBJ whole genome shotgun (WGS) entry which is preliminary data.</text>
</comment>
<gene>
    <name evidence="2" type="ORF">POL68_42520</name>
</gene>
<proteinExistence type="predicted"/>
<feature type="compositionally biased region" description="Polar residues" evidence="1">
    <location>
        <begin position="26"/>
        <end position="41"/>
    </location>
</feature>
<dbReference type="Proteomes" id="UP001221838">
    <property type="component" value="Unassembled WGS sequence"/>
</dbReference>
<dbReference type="EMBL" id="JAQNDM010000002">
    <property type="protein sequence ID" value="MDC0715200.1"/>
    <property type="molecule type" value="Genomic_DNA"/>
</dbReference>
<reference evidence="2 3" key="1">
    <citation type="submission" date="2022-11" db="EMBL/GenBank/DDBJ databases">
        <title>Minimal conservation of predation-associated metabolite biosynthetic gene clusters underscores biosynthetic potential of Myxococcota including descriptions for ten novel species: Archangium lansinium sp. nov., Myxococcus landrumus sp. nov., Nannocystis bai.</title>
        <authorList>
            <person name="Ahearne A."/>
            <person name="Stevens C."/>
            <person name="Dowd S."/>
        </authorList>
    </citation>
    <scope>NUCLEOTIDE SEQUENCE [LARGE SCALE GENOMIC DNA]</scope>
    <source>
        <strain evidence="2 3">NCWAL01</strain>
    </source>
</reference>
<evidence type="ECO:0000313" key="2">
    <source>
        <dbReference type="EMBL" id="MDC0715200.1"/>
    </source>
</evidence>
<sequence length="41" mass="4426">MTTTMTTVMIITTTITPRAMGDMGTDTRTPSGSTRHTPPRT</sequence>
<feature type="region of interest" description="Disordered" evidence="1">
    <location>
        <begin position="16"/>
        <end position="41"/>
    </location>
</feature>
<evidence type="ECO:0000256" key="1">
    <source>
        <dbReference type="SAM" id="MobiDB-lite"/>
    </source>
</evidence>
<keyword evidence="3" id="KW-1185">Reference proteome</keyword>
<organism evidence="2 3">
    <name type="scientific">Stigmatella ashevillensis</name>
    <dbReference type="NCBI Taxonomy" id="2995309"/>
    <lineage>
        <taxon>Bacteria</taxon>
        <taxon>Pseudomonadati</taxon>
        <taxon>Myxococcota</taxon>
        <taxon>Myxococcia</taxon>
        <taxon>Myxococcales</taxon>
        <taxon>Cystobacterineae</taxon>
        <taxon>Archangiaceae</taxon>
        <taxon>Stigmatella</taxon>
    </lineage>
</organism>
<protein>
    <submittedName>
        <fullName evidence="2">Uncharacterized protein</fullName>
    </submittedName>
</protein>
<name>A0ABT5DNG2_9BACT</name>